<dbReference type="PANTHER" id="PTHR47074">
    <property type="entry name" value="BNAC02G40300D PROTEIN"/>
    <property type="match status" value="1"/>
</dbReference>
<feature type="domain" description="Reverse transcriptase zinc-binding" evidence="2">
    <location>
        <begin position="81"/>
        <end position="177"/>
    </location>
</feature>
<dbReference type="RefSeq" id="XP_010418558.1">
    <property type="nucleotide sequence ID" value="XM_010420256.1"/>
</dbReference>
<dbReference type="Pfam" id="PF13966">
    <property type="entry name" value="zf-RVT"/>
    <property type="match status" value="1"/>
</dbReference>
<feature type="domain" description="RNase H type-1" evidence="1">
    <location>
        <begin position="272"/>
        <end position="356"/>
    </location>
</feature>
<reference evidence="4" key="2">
    <citation type="submission" date="2025-08" db="UniProtKB">
        <authorList>
            <consortium name="RefSeq"/>
        </authorList>
    </citation>
    <scope>IDENTIFICATION</scope>
    <source>
        <tissue evidence="4">Leaf</tissue>
    </source>
</reference>
<evidence type="ECO:0000313" key="3">
    <source>
        <dbReference type="Proteomes" id="UP000694864"/>
    </source>
</evidence>
<evidence type="ECO:0000259" key="2">
    <source>
        <dbReference type="Pfam" id="PF13966"/>
    </source>
</evidence>
<evidence type="ECO:0000259" key="1">
    <source>
        <dbReference type="Pfam" id="PF13456"/>
    </source>
</evidence>
<proteinExistence type="predicted"/>
<dbReference type="InterPro" id="IPR002156">
    <property type="entry name" value="RNaseH_domain"/>
</dbReference>
<keyword evidence="3" id="KW-1185">Reference proteome</keyword>
<gene>
    <name evidence="4" type="primary">LOC104704124</name>
</gene>
<dbReference type="Pfam" id="PF13456">
    <property type="entry name" value="RVT_3"/>
    <property type="match status" value="1"/>
</dbReference>
<dbReference type="PANTHER" id="PTHR47074:SF49">
    <property type="entry name" value="POLYNUCLEOTIDYL TRANSFERASE, RIBONUCLEASE H-LIKE SUPERFAMILY PROTEIN"/>
    <property type="match status" value="1"/>
</dbReference>
<accession>A0ABM0SZW0</accession>
<protein>
    <submittedName>
        <fullName evidence="4">Uncharacterized protein LOC104704124</fullName>
    </submittedName>
</protein>
<name>A0ABM0SZW0_CAMSA</name>
<sequence length="421" mass="48163">MFVWTEPWIEDNGRRAPWRKNTFFDVSLRVSALIDPNTGSWNPDVLEEHFFPQDIDRIKVFQPVRDHKDFHVWKHNKSGDYSVKSGYWCANQENKSQVSRESEVQPSLNGIKAEVWSILTNSKIKIFLWKVLSGALPVAMSLKSRGVMGDERCQVCGEEGETINHILFKCHYARQVWALSDYPTPESGFQNGSVFSNVNSLCFDGKSFSPLETNEKITEGAEEWFAAQVLDNEDSDRRQQNSDDQPMIDHGELSVSWSRPQESWVKCNVGFSWSNRNMIAGGAWVVRNDEGIVLLHIIRAFSNLRDKDEGGFRVLEWAMKSMVSHGMSNVIFAIQNKTLVGALKRPRAWPSFRFQAMELNKIVEQISGWVLEVEMEKANRGAGLIAQSVTRDSRMQSYVIVSYPQWLHLVFEEETLLSSAC</sequence>
<dbReference type="GeneID" id="104704124"/>
<dbReference type="Proteomes" id="UP000694864">
    <property type="component" value="Chromosome 7"/>
</dbReference>
<organism evidence="3 4">
    <name type="scientific">Camelina sativa</name>
    <name type="common">False flax</name>
    <name type="synonym">Myagrum sativum</name>
    <dbReference type="NCBI Taxonomy" id="90675"/>
    <lineage>
        <taxon>Eukaryota</taxon>
        <taxon>Viridiplantae</taxon>
        <taxon>Streptophyta</taxon>
        <taxon>Embryophyta</taxon>
        <taxon>Tracheophyta</taxon>
        <taxon>Spermatophyta</taxon>
        <taxon>Magnoliopsida</taxon>
        <taxon>eudicotyledons</taxon>
        <taxon>Gunneridae</taxon>
        <taxon>Pentapetalae</taxon>
        <taxon>rosids</taxon>
        <taxon>malvids</taxon>
        <taxon>Brassicales</taxon>
        <taxon>Brassicaceae</taxon>
        <taxon>Camelineae</taxon>
        <taxon>Camelina</taxon>
    </lineage>
</organism>
<dbReference type="InterPro" id="IPR026960">
    <property type="entry name" value="RVT-Znf"/>
</dbReference>
<dbReference type="InterPro" id="IPR052929">
    <property type="entry name" value="RNase_H-like_EbsB-rel"/>
</dbReference>
<evidence type="ECO:0000313" key="4">
    <source>
        <dbReference type="RefSeq" id="XP_010418558.1"/>
    </source>
</evidence>
<reference evidence="3" key="1">
    <citation type="journal article" date="2014" name="Nat. Commun.">
        <title>The emerging biofuel crop Camelina sativa retains a highly undifferentiated hexaploid genome structure.</title>
        <authorList>
            <person name="Kagale S."/>
            <person name="Koh C."/>
            <person name="Nixon J."/>
            <person name="Bollina V."/>
            <person name="Clarke W.E."/>
            <person name="Tuteja R."/>
            <person name="Spillane C."/>
            <person name="Robinson S.J."/>
            <person name="Links M.G."/>
            <person name="Clarke C."/>
            <person name="Higgins E.E."/>
            <person name="Huebert T."/>
            <person name="Sharpe A.G."/>
            <person name="Parkin I.A."/>
        </authorList>
    </citation>
    <scope>NUCLEOTIDE SEQUENCE [LARGE SCALE GENOMIC DNA]</scope>
    <source>
        <strain evidence="3">cv. DH55</strain>
    </source>
</reference>